<accession>F5L530</accession>
<protein>
    <submittedName>
        <fullName evidence="1">Uncharacterized protein</fullName>
    </submittedName>
</protein>
<reference evidence="1 2" key="1">
    <citation type="journal article" date="2011" name="J. Bacteriol.">
        <title>Draft genome sequence of the thermoalkaliphilic Caldalkalibacillus thermarum strain TA2.A1.</title>
        <authorList>
            <person name="Kalamorz F."/>
            <person name="Keis S."/>
            <person name="McMillan D.G."/>
            <person name="Olsson K."/>
            <person name="Stanton J.A."/>
            <person name="Stockwell P."/>
            <person name="Black M.A."/>
            <person name="Klingeman D.M."/>
            <person name="Land M.L."/>
            <person name="Han C.S."/>
            <person name="Martin S.L."/>
            <person name="Becher S.A."/>
            <person name="Peddie C.J."/>
            <person name="Morgan H.W."/>
            <person name="Matthies D."/>
            <person name="Preiss L."/>
            <person name="Meier T."/>
            <person name="Brown S.D."/>
            <person name="Cook G.M."/>
        </authorList>
    </citation>
    <scope>NUCLEOTIDE SEQUENCE [LARGE SCALE GENOMIC DNA]</scope>
    <source>
        <strain evidence="1 2">TA2.A1</strain>
    </source>
</reference>
<name>F5L530_CALTT</name>
<evidence type="ECO:0000313" key="2">
    <source>
        <dbReference type="Proteomes" id="UP000010716"/>
    </source>
</evidence>
<proteinExistence type="predicted"/>
<dbReference type="Proteomes" id="UP000010716">
    <property type="component" value="Unassembled WGS sequence"/>
</dbReference>
<comment type="caution">
    <text evidence="1">The sequence shown here is derived from an EMBL/GenBank/DDBJ whole genome shotgun (WGS) entry which is preliminary data.</text>
</comment>
<gene>
    <name evidence="1" type="ORF">CathTA2_0893</name>
</gene>
<sequence>MMEIGRKFELENELSEQIKQLEQQGLWVFGDRIINKETQWVTAIVEIYSKNNPLINTSSLINYSTIRQLNLQVGKQLRFFRFLITPFI</sequence>
<evidence type="ECO:0000313" key="1">
    <source>
        <dbReference type="EMBL" id="EGL83567.1"/>
    </source>
</evidence>
<organism evidence="1 2">
    <name type="scientific">Caldalkalibacillus thermarum (strain TA2.A1)</name>
    <dbReference type="NCBI Taxonomy" id="986075"/>
    <lineage>
        <taxon>Bacteria</taxon>
        <taxon>Bacillati</taxon>
        <taxon>Bacillota</taxon>
        <taxon>Bacilli</taxon>
        <taxon>Bacillales</taxon>
        <taxon>Bacillaceae</taxon>
        <taxon>Caldalkalibacillus</taxon>
    </lineage>
</organism>
<dbReference type="AlphaFoldDB" id="F5L530"/>
<dbReference type="EMBL" id="AFCE01000097">
    <property type="protein sequence ID" value="EGL83567.1"/>
    <property type="molecule type" value="Genomic_DNA"/>
</dbReference>